<comment type="caution">
    <text evidence="2">The sequence shown here is derived from an EMBL/GenBank/DDBJ whole genome shotgun (WGS) entry which is preliminary data.</text>
</comment>
<name>A0ABP1HQA8_9EUKA</name>
<evidence type="ECO:0000313" key="2">
    <source>
        <dbReference type="EMBL" id="CAL5997113.1"/>
    </source>
</evidence>
<sequence>MMKFPKIEDKRAYSTNRAQSLNRTATMSKTRVFSDLLKERNEVNGALNNPQGYKLPDIPVLSPKRIKEHMYQNDINLIDLDRIGEIVNAQNNTENQIKLADIQFKKSYQPDIQHDDDLQFINNSINQFENSQLSSSKKVYEDDDLIFERPKNFKRDSKQINASKVHQIRKRQYEKQNVLNNNSNDQISLKDDFENIDVQFEAFNRIVQEENEARQQQLELIRQNELKQQKINNMRYMQEQERKRKEKIAEEAEKKRLEELEKKRLEELEKKRLEELEKKRLEELEKKRLEELEKKRLEELEKKRLEEAEKKKLEELEKKRLEELEKKRLEEAEKKRLEELEKKRLEELEKKRLEEAEKKRLEELEKKRLAEKKKQVQKLADDKKKQEDQKKLEKNVFVPLLPSAISPESHPLLFQLQYQDNVLLQAFKQIRVRVEQIQSKTQQFYTCAQFERLKFYQYSALNSSKQLSVFKQQLISEQQLMKEQIVAQQNLQNPFISQIELFLQIHCLIFELLDFVESDQDLIYIQNMLRDIRIQNRVLVCDAQLDSDLKQRFIKTTQEQIKTLKNTKNDQKLRLLEQKLHELRQKNGAELILTKELYDTQIQNIK</sequence>
<keyword evidence="3" id="KW-1185">Reference proteome</keyword>
<gene>
    <name evidence="2" type="ORF">HINF_LOCUS15085</name>
</gene>
<proteinExistence type="predicted"/>
<dbReference type="EMBL" id="CAXDID020000036">
    <property type="protein sequence ID" value="CAL5997113.1"/>
    <property type="molecule type" value="Genomic_DNA"/>
</dbReference>
<dbReference type="Proteomes" id="UP001642409">
    <property type="component" value="Unassembled WGS sequence"/>
</dbReference>
<reference evidence="2 3" key="1">
    <citation type="submission" date="2024-07" db="EMBL/GenBank/DDBJ databases">
        <authorList>
            <person name="Akdeniz Z."/>
        </authorList>
    </citation>
    <scope>NUCLEOTIDE SEQUENCE [LARGE SCALE GENOMIC DNA]</scope>
</reference>
<protein>
    <submittedName>
        <fullName evidence="2">Transmembrane_emp24 domain-containing protein</fullName>
    </submittedName>
</protein>
<feature type="coiled-coil region" evidence="1">
    <location>
        <begin position="204"/>
        <end position="396"/>
    </location>
</feature>
<accession>A0ABP1HQA8</accession>
<feature type="coiled-coil region" evidence="1">
    <location>
        <begin position="554"/>
        <end position="586"/>
    </location>
</feature>
<organism evidence="2 3">
    <name type="scientific">Hexamita inflata</name>
    <dbReference type="NCBI Taxonomy" id="28002"/>
    <lineage>
        <taxon>Eukaryota</taxon>
        <taxon>Metamonada</taxon>
        <taxon>Diplomonadida</taxon>
        <taxon>Hexamitidae</taxon>
        <taxon>Hexamitinae</taxon>
        <taxon>Hexamita</taxon>
    </lineage>
</organism>
<evidence type="ECO:0000256" key="1">
    <source>
        <dbReference type="SAM" id="Coils"/>
    </source>
</evidence>
<evidence type="ECO:0000313" key="3">
    <source>
        <dbReference type="Proteomes" id="UP001642409"/>
    </source>
</evidence>
<keyword evidence="1" id="KW-0175">Coiled coil</keyword>